<evidence type="ECO:0000313" key="6">
    <source>
        <dbReference type="EMBL" id="PHT56146.1"/>
    </source>
</evidence>
<reference evidence="7" key="2">
    <citation type="journal article" date="2017" name="J. Anim. Genet.">
        <title>Multiple reference genome sequences of hot pepper reveal the massive evolution of plant disease resistance genes by retroduplication.</title>
        <authorList>
            <person name="Kim S."/>
            <person name="Park J."/>
            <person name="Yeom S.-I."/>
            <person name="Kim Y.-M."/>
            <person name="Seo E."/>
            <person name="Kim K.-T."/>
            <person name="Kim M.-S."/>
            <person name="Lee J.M."/>
            <person name="Cheong K."/>
            <person name="Shin H.-S."/>
            <person name="Kim S.-B."/>
            <person name="Han K."/>
            <person name="Lee J."/>
            <person name="Park M."/>
            <person name="Lee H.-A."/>
            <person name="Lee H.-Y."/>
            <person name="Lee Y."/>
            <person name="Oh S."/>
            <person name="Lee J.H."/>
            <person name="Choi E."/>
            <person name="Choi E."/>
            <person name="Lee S.E."/>
            <person name="Jeon J."/>
            <person name="Kim H."/>
            <person name="Choi G."/>
            <person name="Song H."/>
            <person name="Lee J."/>
            <person name="Lee S.-C."/>
            <person name="Kwon J.-K."/>
            <person name="Lee H.-Y."/>
            <person name="Koo N."/>
            <person name="Hong Y."/>
            <person name="Kim R.W."/>
            <person name="Kang W.-H."/>
            <person name="Huh J.H."/>
            <person name="Kang B.-C."/>
            <person name="Yang T.-J."/>
            <person name="Lee Y.-H."/>
            <person name="Bennetzen J.L."/>
            <person name="Choi D."/>
        </authorList>
    </citation>
    <scope>NUCLEOTIDE SEQUENCE [LARGE SCALE GENOMIC DNA]</scope>
    <source>
        <strain evidence="7">cv. PBC81</strain>
    </source>
</reference>
<dbReference type="SUPFAM" id="SSF52743">
    <property type="entry name" value="Subtilisin-like"/>
    <property type="match status" value="1"/>
</dbReference>
<comment type="caution">
    <text evidence="3">Lacks conserved residue(s) required for the propagation of feature annotation.</text>
</comment>
<sequence>MFFNLTTLCPQKFTSEEASELPEETSDQERFVVMEAWKHSDFLCRNYILSGLEKIIGARYYIKGYEQYYGPLNRTLDYRSPRDKDGHGTHTSSTAGGKNVPNVSAIGGFASGTASDGVDVISISIGTKEPQPFDQDSIAIGALHAMKKNIVVSCSAGNSGPAPSTLSNTAPWIITVGASSVDRTFLSPVVLGNGKKFMGQTVTPYKLKKKMYPLVYAEEVINSNVTKDLAGFSFTGKGQRENSNMIDREWEKSRKGWRADTHLLPATAVDYKSTVQILNYIKSTKAPMAYIVPGKTVLHTKPAPYMASFTSRGPSAVAPDILKPDITAPGLNILAAWSG</sequence>
<organism evidence="6 7">
    <name type="scientific">Capsicum baccatum</name>
    <name type="common">Peruvian pepper</name>
    <dbReference type="NCBI Taxonomy" id="33114"/>
    <lineage>
        <taxon>Eukaryota</taxon>
        <taxon>Viridiplantae</taxon>
        <taxon>Streptophyta</taxon>
        <taxon>Embryophyta</taxon>
        <taxon>Tracheophyta</taxon>
        <taxon>Spermatophyta</taxon>
        <taxon>Magnoliopsida</taxon>
        <taxon>eudicotyledons</taxon>
        <taxon>Gunneridae</taxon>
        <taxon>Pentapetalae</taxon>
        <taxon>asterids</taxon>
        <taxon>lamiids</taxon>
        <taxon>Solanales</taxon>
        <taxon>Solanaceae</taxon>
        <taxon>Solanoideae</taxon>
        <taxon>Capsiceae</taxon>
        <taxon>Capsicum</taxon>
    </lineage>
</organism>
<dbReference type="Pfam" id="PF00082">
    <property type="entry name" value="Peptidase_S8"/>
    <property type="match status" value="1"/>
</dbReference>
<dbReference type="EMBL" id="MLFT02000002">
    <property type="protein sequence ID" value="PHT56146.1"/>
    <property type="molecule type" value="Genomic_DNA"/>
</dbReference>
<evidence type="ECO:0000313" key="7">
    <source>
        <dbReference type="Proteomes" id="UP000224567"/>
    </source>
</evidence>
<dbReference type="AlphaFoldDB" id="A0A2G2XF68"/>
<name>A0A2G2XF68_CAPBA</name>
<feature type="region of interest" description="Disordered" evidence="4">
    <location>
        <begin position="79"/>
        <end position="99"/>
    </location>
</feature>
<dbReference type="STRING" id="33114.A0A2G2XF68"/>
<feature type="compositionally biased region" description="Basic and acidic residues" evidence="4">
    <location>
        <begin position="79"/>
        <end position="88"/>
    </location>
</feature>
<dbReference type="Gene3D" id="3.50.30.30">
    <property type="match status" value="2"/>
</dbReference>
<dbReference type="Proteomes" id="UP000224567">
    <property type="component" value="Unassembled WGS sequence"/>
</dbReference>
<protein>
    <recommendedName>
        <fullName evidence="5">Peptidase S8/S53 domain-containing protein</fullName>
    </recommendedName>
</protein>
<dbReference type="InterPro" id="IPR036852">
    <property type="entry name" value="Peptidase_S8/S53_dom_sf"/>
</dbReference>
<comment type="caution">
    <text evidence="6">The sequence shown here is derived from an EMBL/GenBank/DDBJ whole genome shotgun (WGS) entry which is preliminary data.</text>
</comment>
<dbReference type="PANTHER" id="PTHR10795">
    <property type="entry name" value="PROPROTEIN CONVERTASE SUBTILISIN/KEXIN"/>
    <property type="match status" value="1"/>
</dbReference>
<gene>
    <name evidence="6" type="ORF">CQW23_04632</name>
</gene>
<evidence type="ECO:0000256" key="3">
    <source>
        <dbReference type="PROSITE-ProRule" id="PRU01240"/>
    </source>
</evidence>
<dbReference type="GO" id="GO:0004252">
    <property type="term" value="F:serine-type endopeptidase activity"/>
    <property type="evidence" value="ECO:0007669"/>
    <property type="project" value="InterPro"/>
</dbReference>
<dbReference type="GO" id="GO:0006508">
    <property type="term" value="P:proteolysis"/>
    <property type="evidence" value="ECO:0007669"/>
    <property type="project" value="InterPro"/>
</dbReference>
<reference evidence="6 7" key="1">
    <citation type="journal article" date="2017" name="Genome Biol.">
        <title>New reference genome sequences of hot pepper reveal the massive evolution of plant disease-resistance genes by retroduplication.</title>
        <authorList>
            <person name="Kim S."/>
            <person name="Park J."/>
            <person name="Yeom S.I."/>
            <person name="Kim Y.M."/>
            <person name="Seo E."/>
            <person name="Kim K.T."/>
            <person name="Kim M.S."/>
            <person name="Lee J.M."/>
            <person name="Cheong K."/>
            <person name="Shin H.S."/>
            <person name="Kim S.B."/>
            <person name="Han K."/>
            <person name="Lee J."/>
            <person name="Park M."/>
            <person name="Lee H.A."/>
            <person name="Lee H.Y."/>
            <person name="Lee Y."/>
            <person name="Oh S."/>
            <person name="Lee J.H."/>
            <person name="Choi E."/>
            <person name="Choi E."/>
            <person name="Lee S.E."/>
            <person name="Jeon J."/>
            <person name="Kim H."/>
            <person name="Choi G."/>
            <person name="Song H."/>
            <person name="Lee J."/>
            <person name="Lee S.C."/>
            <person name="Kwon J.K."/>
            <person name="Lee H.Y."/>
            <person name="Koo N."/>
            <person name="Hong Y."/>
            <person name="Kim R.W."/>
            <person name="Kang W.H."/>
            <person name="Huh J.H."/>
            <person name="Kang B.C."/>
            <person name="Yang T.J."/>
            <person name="Lee Y.H."/>
            <person name="Bennetzen J.L."/>
            <person name="Choi D."/>
        </authorList>
    </citation>
    <scope>NUCLEOTIDE SEQUENCE [LARGE SCALE GENOMIC DNA]</scope>
    <source>
        <strain evidence="7">cv. PBC81</strain>
    </source>
</reference>
<dbReference type="PROSITE" id="PS51892">
    <property type="entry name" value="SUBTILASE"/>
    <property type="match status" value="1"/>
</dbReference>
<dbReference type="Gene3D" id="3.40.50.200">
    <property type="entry name" value="Peptidase S8/S53 domain"/>
    <property type="match status" value="3"/>
</dbReference>
<keyword evidence="7" id="KW-1185">Reference proteome</keyword>
<accession>A0A2G2XF68</accession>
<comment type="similarity">
    <text evidence="1 3">Belongs to the peptidase S8 family.</text>
</comment>
<feature type="domain" description="Peptidase S8/S53" evidence="5">
    <location>
        <begin position="115"/>
        <end position="332"/>
    </location>
</feature>
<dbReference type="InterPro" id="IPR045051">
    <property type="entry name" value="SBT"/>
</dbReference>
<proteinExistence type="inferred from homology"/>
<evidence type="ECO:0000256" key="4">
    <source>
        <dbReference type="SAM" id="MobiDB-lite"/>
    </source>
</evidence>
<evidence type="ECO:0000256" key="2">
    <source>
        <dbReference type="ARBA" id="ARBA00022729"/>
    </source>
</evidence>
<keyword evidence="2" id="KW-0732">Signal</keyword>
<evidence type="ECO:0000256" key="1">
    <source>
        <dbReference type="ARBA" id="ARBA00011073"/>
    </source>
</evidence>
<dbReference type="OrthoDB" id="1304287at2759"/>
<dbReference type="CDD" id="cd02120">
    <property type="entry name" value="PA_subtilisin_like"/>
    <property type="match status" value="1"/>
</dbReference>
<dbReference type="InterPro" id="IPR000209">
    <property type="entry name" value="Peptidase_S8/S53_dom"/>
</dbReference>
<evidence type="ECO:0000259" key="5">
    <source>
        <dbReference type="Pfam" id="PF00082"/>
    </source>
</evidence>